<accession>A0ABT4IER0</accession>
<dbReference type="Proteomes" id="UP001141422">
    <property type="component" value="Unassembled WGS sequence"/>
</dbReference>
<dbReference type="Pfam" id="PF19120">
    <property type="entry name" value="DUF5804"/>
    <property type="match status" value="1"/>
</dbReference>
<evidence type="ECO:0000313" key="1">
    <source>
        <dbReference type="EMBL" id="MCZ0859608.1"/>
    </source>
</evidence>
<gene>
    <name evidence="1" type="ORF">O0S10_00015</name>
</gene>
<keyword evidence="2" id="KW-1185">Reference proteome</keyword>
<proteinExistence type="predicted"/>
<evidence type="ECO:0000313" key="2">
    <source>
        <dbReference type="Proteomes" id="UP001141422"/>
    </source>
</evidence>
<dbReference type="InterPro" id="IPR043827">
    <property type="entry name" value="DUF5804"/>
</dbReference>
<reference evidence="1" key="1">
    <citation type="submission" date="2022-12" db="EMBL/GenBank/DDBJ databases">
        <title>Isolation and characterisation of novel Methanocorpusculum spp. from native Australian herbivores indicates the genus is ancestrally host-associated.</title>
        <authorList>
            <person name="Volmer J.G."/>
            <person name="Soo R.M."/>
            <person name="Evans P.N."/>
            <person name="Hoedt E.C."/>
            <person name="Astorga Alsina A.L."/>
            <person name="Woodcroft B.J."/>
            <person name="Tyson G.W."/>
            <person name="Hugenholtz P."/>
            <person name="Morrison M."/>
        </authorList>
    </citation>
    <scope>NUCLEOTIDE SEQUENCE</scope>
    <source>
        <strain evidence="1">MG</strain>
    </source>
</reference>
<sequence length="139" mass="15923">MLLICFGKPGVDLYRTLSDSETSRHILRFYHPKELEFGISVEVSTVSSGLALMSELRWYIMRYMREVLIEDTDHGVYLTQNLAREAYDSRSITLSPEWESRFRICVTEEGDVLRLPEGVPEPEGVAGVYAVWGLPDEHP</sequence>
<organism evidence="1 2">
    <name type="scientific">Methanocorpusculum petauri</name>
    <dbReference type="NCBI Taxonomy" id="3002863"/>
    <lineage>
        <taxon>Archaea</taxon>
        <taxon>Methanobacteriati</taxon>
        <taxon>Methanobacteriota</taxon>
        <taxon>Stenosarchaea group</taxon>
        <taxon>Methanomicrobia</taxon>
        <taxon>Methanomicrobiales</taxon>
        <taxon>Methanocorpusculaceae</taxon>
        <taxon>Methanocorpusculum</taxon>
    </lineage>
</organism>
<dbReference type="RefSeq" id="WP_268923832.1">
    <property type="nucleotide sequence ID" value="NZ_JAPTGB010000001.1"/>
</dbReference>
<protein>
    <submittedName>
        <fullName evidence="1">DUF5804 family protein</fullName>
    </submittedName>
</protein>
<dbReference type="EMBL" id="JAPTGB010000001">
    <property type="protein sequence ID" value="MCZ0859608.1"/>
    <property type="molecule type" value="Genomic_DNA"/>
</dbReference>
<name>A0ABT4IER0_9EURY</name>
<comment type="caution">
    <text evidence="1">The sequence shown here is derived from an EMBL/GenBank/DDBJ whole genome shotgun (WGS) entry which is preliminary data.</text>
</comment>